<reference evidence="2 3" key="1">
    <citation type="journal article" date="2014" name="PLoS ONE">
        <title>Identification and Characterization of a New Erythromycin Biosynthetic Gene Cluster in Actinopolyspora erythraea YIM90600, a Novel Erythronolide-Producing Halophilic Actinomycete Isolated from Salt Field.</title>
        <authorList>
            <person name="Chen D."/>
            <person name="Feng J."/>
            <person name="Huang L."/>
            <person name="Zhang Q."/>
            <person name="Wu J."/>
            <person name="Zhu X."/>
            <person name="Duan Y."/>
            <person name="Xu Z."/>
        </authorList>
    </citation>
    <scope>NUCLEOTIDE SEQUENCE [LARGE SCALE GENOMIC DNA]</scope>
    <source>
        <strain evidence="2 3">YIM90600</strain>
    </source>
</reference>
<gene>
    <name evidence="1" type="ORF">CDG81_17535</name>
    <name evidence="2" type="ORF">IL38_24480</name>
</gene>
<evidence type="ECO:0008006" key="5">
    <source>
        <dbReference type="Google" id="ProtNLM"/>
    </source>
</evidence>
<accession>A0A099D1U0</accession>
<evidence type="ECO:0000313" key="2">
    <source>
        <dbReference type="EMBL" id="KGI79290.1"/>
    </source>
</evidence>
<sequence>MTASVADSFILIRFPDEDTLAFVCLESDRGGVYQESPGISSAIPPVREQLATLAHSEDDARVPLEQLVSS</sequence>
<proteinExistence type="predicted"/>
<organism evidence="1 4">
    <name type="scientific">Actinopolyspora erythraea</name>
    <dbReference type="NCBI Taxonomy" id="414996"/>
    <lineage>
        <taxon>Bacteria</taxon>
        <taxon>Bacillati</taxon>
        <taxon>Actinomycetota</taxon>
        <taxon>Actinomycetes</taxon>
        <taxon>Actinopolysporales</taxon>
        <taxon>Actinopolysporaceae</taxon>
        <taxon>Actinopolyspora</taxon>
    </lineage>
</organism>
<dbReference type="EMBL" id="CP022752">
    <property type="protein sequence ID" value="ASU79766.1"/>
    <property type="molecule type" value="Genomic_DNA"/>
</dbReference>
<dbReference type="EMBL" id="JPMV01000072">
    <property type="protein sequence ID" value="KGI79290.1"/>
    <property type="molecule type" value="Genomic_DNA"/>
</dbReference>
<evidence type="ECO:0000313" key="3">
    <source>
        <dbReference type="Proteomes" id="UP000029737"/>
    </source>
</evidence>
<name>A0A099D1U0_9ACTN</name>
<protein>
    <recommendedName>
        <fullName evidence="5">DUF5753 domain-containing protein</fullName>
    </recommendedName>
</protein>
<dbReference type="Proteomes" id="UP000215043">
    <property type="component" value="Chromosome"/>
</dbReference>
<dbReference type="KEGG" id="aey:CDG81_17535"/>
<evidence type="ECO:0000313" key="4">
    <source>
        <dbReference type="Proteomes" id="UP000215043"/>
    </source>
</evidence>
<keyword evidence="3" id="KW-1185">Reference proteome</keyword>
<reference evidence="1 4" key="2">
    <citation type="submission" date="2017-08" db="EMBL/GenBank/DDBJ databases">
        <title>The complete genome sequence of moderately halophilic actinomycete Actinopolyspora erythraea YIM 90600, the producer of novel erythromycin, novel actinopolysporins A-C and tubercidin.</title>
        <authorList>
            <person name="Yin M."/>
            <person name="Tang S."/>
        </authorList>
    </citation>
    <scope>NUCLEOTIDE SEQUENCE [LARGE SCALE GENOMIC DNA]</scope>
    <source>
        <strain evidence="1 4">YIM 90600</strain>
    </source>
</reference>
<evidence type="ECO:0000313" key="1">
    <source>
        <dbReference type="EMBL" id="ASU79766.1"/>
    </source>
</evidence>
<dbReference type="HOGENOM" id="CLU_2748589_0_0_11"/>
<dbReference type="AlphaFoldDB" id="A0A099D1U0"/>
<dbReference type="Proteomes" id="UP000029737">
    <property type="component" value="Unassembled WGS sequence"/>
</dbReference>